<dbReference type="PANTHER" id="PTHR35573">
    <property type="entry name" value="PROTEIN CBG22129"/>
    <property type="match status" value="1"/>
</dbReference>
<proteinExistence type="predicted"/>
<evidence type="ECO:0000313" key="1">
    <source>
        <dbReference type="Proteomes" id="UP000095283"/>
    </source>
</evidence>
<protein>
    <submittedName>
        <fullName evidence="2">ML domain-containing protein</fullName>
    </submittedName>
</protein>
<dbReference type="PANTHER" id="PTHR35573:SF3">
    <property type="entry name" value="ML DOMAIN-CONTAINING PROTEIN"/>
    <property type="match status" value="1"/>
</dbReference>
<dbReference type="WBParaSite" id="Hba_17386">
    <property type="protein sequence ID" value="Hba_17386"/>
    <property type="gene ID" value="Hba_17386"/>
</dbReference>
<accession>A0A1I7XIP4</accession>
<name>A0A1I7XIP4_HETBA</name>
<reference evidence="2" key="1">
    <citation type="submission" date="2016-11" db="UniProtKB">
        <authorList>
            <consortium name="WormBaseParasite"/>
        </authorList>
    </citation>
    <scope>IDENTIFICATION</scope>
</reference>
<keyword evidence="1" id="KW-1185">Reference proteome</keyword>
<dbReference type="Proteomes" id="UP000095283">
    <property type="component" value="Unplaced"/>
</dbReference>
<evidence type="ECO:0000313" key="2">
    <source>
        <dbReference type="WBParaSite" id="Hba_17386"/>
    </source>
</evidence>
<dbReference type="AlphaFoldDB" id="A0A1I7XIP4"/>
<organism evidence="1 2">
    <name type="scientific">Heterorhabditis bacteriophora</name>
    <name type="common">Entomopathogenic nematode worm</name>
    <dbReference type="NCBI Taxonomy" id="37862"/>
    <lineage>
        <taxon>Eukaryota</taxon>
        <taxon>Metazoa</taxon>
        <taxon>Ecdysozoa</taxon>
        <taxon>Nematoda</taxon>
        <taxon>Chromadorea</taxon>
        <taxon>Rhabditida</taxon>
        <taxon>Rhabditina</taxon>
        <taxon>Rhabditomorpha</taxon>
        <taxon>Strongyloidea</taxon>
        <taxon>Heterorhabditidae</taxon>
        <taxon>Heterorhabditis</taxon>
    </lineage>
</organism>
<sequence length="184" mass="20611">MLLLLVALVGVSAAVPVSNSVICPFPNGTDKAIHSYMCSSGEQFTIKSIICTDLKGNQIYPINPREEFILKLDTYNHGDQIDDNKVSVRIYEYETGWAGKKCRWTEIPTFGLLKHIDGCDFAHNCPLTSGALTLDLPLNLSQFSAIINMLAAYKPYQLEIRMYNYNNKSKHEEIACVMAQIELS</sequence>